<reference evidence="1 2" key="1">
    <citation type="submission" date="2016-09" db="EMBL/GenBank/DDBJ databases">
        <title>The draft genome of Dichanthelium oligosanthes: A C3 panicoid grass species.</title>
        <authorList>
            <person name="Studer A.J."/>
            <person name="Schnable J.C."/>
            <person name="Brutnell T.P."/>
        </authorList>
    </citation>
    <scope>NUCLEOTIDE SEQUENCE [LARGE SCALE GENOMIC DNA]</scope>
    <source>
        <strain evidence="2">cv. Kellogg 1175</strain>
        <tissue evidence="1">Leaf</tissue>
    </source>
</reference>
<organism evidence="1 2">
    <name type="scientific">Dichanthelium oligosanthes</name>
    <dbReference type="NCBI Taxonomy" id="888268"/>
    <lineage>
        <taxon>Eukaryota</taxon>
        <taxon>Viridiplantae</taxon>
        <taxon>Streptophyta</taxon>
        <taxon>Embryophyta</taxon>
        <taxon>Tracheophyta</taxon>
        <taxon>Spermatophyta</taxon>
        <taxon>Magnoliopsida</taxon>
        <taxon>Liliopsida</taxon>
        <taxon>Poales</taxon>
        <taxon>Poaceae</taxon>
        <taxon>PACMAD clade</taxon>
        <taxon>Panicoideae</taxon>
        <taxon>Panicodae</taxon>
        <taxon>Paniceae</taxon>
        <taxon>Dichantheliinae</taxon>
        <taxon>Dichanthelium</taxon>
    </lineage>
</organism>
<name>A0A1E5VCA7_9POAL</name>
<dbReference type="EMBL" id="LWDX02044481">
    <property type="protein sequence ID" value="OEL22770.1"/>
    <property type="molecule type" value="Genomic_DNA"/>
</dbReference>
<keyword evidence="2" id="KW-1185">Reference proteome</keyword>
<accession>A0A1E5VCA7</accession>
<protein>
    <submittedName>
        <fullName evidence="1">Uncharacterized protein</fullName>
    </submittedName>
</protein>
<dbReference type="AlphaFoldDB" id="A0A1E5VCA7"/>
<sequence>MSKQSSSIYEPMMECSITTNSNEKANLGIFCLTKAGSLIRLKFKPFLPQLFFVIR</sequence>
<evidence type="ECO:0000313" key="2">
    <source>
        <dbReference type="Proteomes" id="UP000095767"/>
    </source>
</evidence>
<proteinExistence type="predicted"/>
<evidence type="ECO:0000313" key="1">
    <source>
        <dbReference type="EMBL" id="OEL22770.1"/>
    </source>
</evidence>
<dbReference type="Proteomes" id="UP000095767">
    <property type="component" value="Unassembled WGS sequence"/>
</dbReference>
<comment type="caution">
    <text evidence="1">The sequence shown here is derived from an EMBL/GenBank/DDBJ whole genome shotgun (WGS) entry which is preliminary data.</text>
</comment>
<gene>
    <name evidence="1" type="ORF">BAE44_0016211</name>
</gene>